<evidence type="ECO:0000256" key="13">
    <source>
        <dbReference type="PIRNR" id="PIRNR016636"/>
    </source>
</evidence>
<evidence type="ECO:0000256" key="2">
    <source>
        <dbReference type="ARBA" id="ARBA00005182"/>
    </source>
</evidence>
<keyword evidence="6 13" id="KW-0808">Transferase</keyword>
<organism evidence="15 16">
    <name type="scientific">Tistrella arctica</name>
    <dbReference type="NCBI Taxonomy" id="3133430"/>
    <lineage>
        <taxon>Bacteria</taxon>
        <taxon>Pseudomonadati</taxon>
        <taxon>Pseudomonadota</taxon>
        <taxon>Alphaproteobacteria</taxon>
        <taxon>Geminicoccales</taxon>
        <taxon>Geminicoccaceae</taxon>
        <taxon>Tistrella</taxon>
    </lineage>
</organism>
<dbReference type="PIRSF" id="PIRSF016636">
    <property type="entry name" value="AlgI_DltB"/>
    <property type="match status" value="1"/>
</dbReference>
<dbReference type="RefSeq" id="WP_345937962.1">
    <property type="nucleotide sequence ID" value="NZ_JBBKTW010000006.1"/>
</dbReference>
<comment type="similarity">
    <text evidence="3 13">Belongs to the membrane-bound acyltransferase family.</text>
</comment>
<dbReference type="Pfam" id="PF03062">
    <property type="entry name" value="MBOAT"/>
    <property type="match status" value="1"/>
</dbReference>
<feature type="transmembrane region" description="Helical" evidence="14">
    <location>
        <begin position="465"/>
        <end position="489"/>
    </location>
</feature>
<keyword evidence="9 14" id="KW-1133">Transmembrane helix</keyword>
<dbReference type="InterPro" id="IPR024194">
    <property type="entry name" value="Ac/AlaTfrase_AlgI/DltB"/>
</dbReference>
<evidence type="ECO:0000256" key="8">
    <source>
        <dbReference type="ARBA" id="ARBA00022841"/>
    </source>
</evidence>
<keyword evidence="11 13" id="KW-0012">Acyltransferase</keyword>
<gene>
    <name evidence="15" type="ORF">WG926_18145</name>
</gene>
<evidence type="ECO:0000256" key="7">
    <source>
        <dbReference type="ARBA" id="ARBA00022692"/>
    </source>
</evidence>
<evidence type="ECO:0000256" key="5">
    <source>
        <dbReference type="ARBA" id="ARBA00022475"/>
    </source>
</evidence>
<evidence type="ECO:0000256" key="4">
    <source>
        <dbReference type="ARBA" id="ARBA00016084"/>
    </source>
</evidence>
<evidence type="ECO:0000256" key="10">
    <source>
        <dbReference type="ARBA" id="ARBA00023136"/>
    </source>
</evidence>
<evidence type="ECO:0000256" key="12">
    <source>
        <dbReference type="ARBA" id="ARBA00031030"/>
    </source>
</evidence>
<evidence type="ECO:0000256" key="9">
    <source>
        <dbReference type="ARBA" id="ARBA00022989"/>
    </source>
</evidence>
<dbReference type="GO" id="GO:0016746">
    <property type="term" value="F:acyltransferase activity"/>
    <property type="evidence" value="ECO:0007669"/>
    <property type="project" value="UniProtKB-KW"/>
</dbReference>
<proteinExistence type="inferred from homology"/>
<keyword evidence="10 13" id="KW-0472">Membrane</keyword>
<feature type="transmembrane region" description="Helical" evidence="14">
    <location>
        <begin position="122"/>
        <end position="143"/>
    </location>
</feature>
<keyword evidence="7 14" id="KW-0812">Transmembrane</keyword>
<dbReference type="InterPro" id="IPR051085">
    <property type="entry name" value="MB_O-acyltransferase"/>
</dbReference>
<evidence type="ECO:0000256" key="14">
    <source>
        <dbReference type="SAM" id="Phobius"/>
    </source>
</evidence>
<dbReference type="InterPro" id="IPR028362">
    <property type="entry name" value="AlgI"/>
</dbReference>
<evidence type="ECO:0000313" key="16">
    <source>
        <dbReference type="Proteomes" id="UP001413721"/>
    </source>
</evidence>
<feature type="transmembrane region" description="Helical" evidence="14">
    <location>
        <begin position="155"/>
        <end position="173"/>
    </location>
</feature>
<evidence type="ECO:0000256" key="11">
    <source>
        <dbReference type="ARBA" id="ARBA00023315"/>
    </source>
</evidence>
<evidence type="ECO:0000256" key="1">
    <source>
        <dbReference type="ARBA" id="ARBA00004651"/>
    </source>
</evidence>
<dbReference type="InterPro" id="IPR004299">
    <property type="entry name" value="MBOAT_fam"/>
</dbReference>
<keyword evidence="5 13" id="KW-1003">Cell membrane</keyword>
<comment type="pathway">
    <text evidence="2">Glycan biosynthesis; alginate biosynthesis.</text>
</comment>
<evidence type="ECO:0000256" key="3">
    <source>
        <dbReference type="ARBA" id="ARBA00010323"/>
    </source>
</evidence>
<feature type="transmembrane region" description="Helical" evidence="14">
    <location>
        <begin position="6"/>
        <end position="23"/>
    </location>
</feature>
<evidence type="ECO:0000313" key="15">
    <source>
        <dbReference type="EMBL" id="MEN2990242.1"/>
    </source>
</evidence>
<dbReference type="EMBL" id="JBBKTW010000006">
    <property type="protein sequence ID" value="MEN2990242.1"/>
    <property type="molecule type" value="Genomic_DNA"/>
</dbReference>
<feature type="transmembrane region" description="Helical" evidence="14">
    <location>
        <begin position="82"/>
        <end position="102"/>
    </location>
</feature>
<protein>
    <recommendedName>
        <fullName evidence="4">Probable alginate O-acetylase AlgI</fullName>
    </recommendedName>
    <alternativeName>
        <fullName evidence="12">Alginate biosynthesis protein AlgI</fullName>
    </alternativeName>
</protein>
<dbReference type="PANTHER" id="PTHR13285:SF23">
    <property type="entry name" value="TEICHOIC ACID D-ALANYLTRANSFERASE"/>
    <property type="match status" value="1"/>
</dbReference>
<feature type="transmembrane region" description="Helical" evidence="14">
    <location>
        <begin position="361"/>
        <end position="381"/>
    </location>
</feature>
<dbReference type="Proteomes" id="UP001413721">
    <property type="component" value="Unassembled WGS sequence"/>
</dbReference>
<feature type="transmembrane region" description="Helical" evidence="14">
    <location>
        <begin position="185"/>
        <end position="205"/>
    </location>
</feature>
<evidence type="ECO:0000256" key="6">
    <source>
        <dbReference type="ARBA" id="ARBA00022679"/>
    </source>
</evidence>
<feature type="transmembrane region" description="Helical" evidence="14">
    <location>
        <begin position="53"/>
        <end position="70"/>
    </location>
</feature>
<dbReference type="PIRSF" id="PIRSF500217">
    <property type="entry name" value="AlgI"/>
    <property type="match status" value="1"/>
</dbReference>
<comment type="caution">
    <text evidence="15">The sequence shown here is derived from an EMBL/GenBank/DDBJ whole genome shotgun (WGS) entry which is preliminary data.</text>
</comment>
<keyword evidence="8" id="KW-0016">Alginate biosynthesis</keyword>
<name>A0ABU9YNH4_9PROT</name>
<accession>A0ABU9YNH4</accession>
<reference evidence="15 16" key="1">
    <citation type="submission" date="2024-03" db="EMBL/GenBank/DDBJ databases">
        <title>High-quality draft genome sequencing of Tistrella sp. BH-R2-4.</title>
        <authorList>
            <person name="Dong C."/>
        </authorList>
    </citation>
    <scope>NUCLEOTIDE SEQUENCE [LARGE SCALE GENOMIC DNA]</scope>
    <source>
        <strain evidence="15 16">BH-R2-4</strain>
    </source>
</reference>
<comment type="subcellular location">
    <subcellularLocation>
        <location evidence="1">Cell membrane</location>
        <topology evidence="1">Multi-pass membrane protein</topology>
    </subcellularLocation>
</comment>
<dbReference type="PANTHER" id="PTHR13285">
    <property type="entry name" value="ACYLTRANSFERASE"/>
    <property type="match status" value="1"/>
</dbReference>
<feature type="transmembrane region" description="Helical" evidence="14">
    <location>
        <begin position="411"/>
        <end position="432"/>
    </location>
</feature>
<sequence length="492" mass="53971">MIFPDPLFILIFLPATVAGFHLIARPLGAVPAMLWLLATSILFYASWNPLHLVPVLTAAVGSYGAGRLLLTIDDRHKLWRQLILAAAIAGILGLLIFYKARLSPWFTDADGSAASFSTATQILIPLGLSFVAFQLIAFLVDCLRRRFTAPKPLDFLLFLLFFPQLVMGPIVQYRELAPQFRGRRFLGFNATDLAVGLAIFAIGLAKKTILADSIAPLPTAIFADAAAGRAPGLLDAWTAAASFQFQLYFDFSGYADMAVGIARMVGIDLPLNFDKPFRAVDRFDLHRRWHISFVSFMRVHVFMPLARRLPLPLAMALTTLLSGLWHGLGWTFLVWGLLQAWLMLAGHWWRGRKGSRRLPPALAMMTTFAITASMGVMFRAIDTDAALAVYAGMIGLNGTGLDGLHRLNTGWALALLATCVIIWACPSTAEIIGRHWRAIDQRGGRAPKRPAATAPRRWQLAPTPLHAVAGGLLLLAGLLLAGQGGRFIYYQF</sequence>
<keyword evidence="16" id="KW-1185">Reference proteome</keyword>